<dbReference type="STRING" id="1912795.BK816_01050"/>
<organism evidence="2 3">
    <name type="scientific">Boudabousia tangfeifanii</name>
    <dbReference type="NCBI Taxonomy" id="1912795"/>
    <lineage>
        <taxon>Bacteria</taxon>
        <taxon>Bacillati</taxon>
        <taxon>Actinomycetota</taxon>
        <taxon>Actinomycetes</taxon>
        <taxon>Actinomycetales</taxon>
        <taxon>Actinomycetaceae</taxon>
        <taxon>Boudabousia</taxon>
    </lineage>
</organism>
<dbReference type="AlphaFoldDB" id="A0A1D9MIM1"/>
<dbReference type="RefSeq" id="WP_071163519.1">
    <property type="nucleotide sequence ID" value="NZ_CP017812.1"/>
</dbReference>
<dbReference type="Proteomes" id="UP000176288">
    <property type="component" value="Chromosome"/>
</dbReference>
<sequence length="188" mass="20679">MARDGTNRGGRRVRAGSKPEPLVDRLADGRTGRVLSVDGPPEPYDFTGIDTDEGALLSGVDMPEPSAYLAAQQRDGTPLGADEIYRETWEWLADKGCTQFVSKRLLEAYAQSFARFIQCEKAISDFGLLGKHPTTGAAIASPFVAMSQSFQKQANVLWYEIFDIVKANCTTDYTPLPSDPMERLLQGR</sequence>
<name>A0A1D9MIM1_9ACTO</name>
<evidence type="ECO:0000313" key="3">
    <source>
        <dbReference type="Proteomes" id="UP000176288"/>
    </source>
</evidence>
<dbReference type="InterPro" id="IPR006448">
    <property type="entry name" value="Phage_term_ssu_P27"/>
</dbReference>
<keyword evidence="3" id="KW-1185">Reference proteome</keyword>
<dbReference type="EMBL" id="CP017812">
    <property type="protein sequence ID" value="AOZ72053.1"/>
    <property type="molecule type" value="Genomic_DNA"/>
</dbReference>
<evidence type="ECO:0000313" key="2">
    <source>
        <dbReference type="EMBL" id="AOZ72053.1"/>
    </source>
</evidence>
<dbReference type="KEGG" id="avu:BK816_01050"/>
<protein>
    <submittedName>
        <fullName evidence="2">Terminase</fullName>
    </submittedName>
</protein>
<dbReference type="Pfam" id="PF05119">
    <property type="entry name" value="Terminase_4"/>
    <property type="match status" value="1"/>
</dbReference>
<feature type="region of interest" description="Disordered" evidence="1">
    <location>
        <begin position="1"/>
        <end position="45"/>
    </location>
</feature>
<accession>A0A1D9MIM1</accession>
<reference evidence="2 3" key="1">
    <citation type="submission" date="2016-10" db="EMBL/GenBank/DDBJ databases">
        <title>Actinomyces aegypiusis sp. nov., isolated from the Aegypius monachus in Qinghai Tibet Plateau China.</title>
        <authorList>
            <person name="Wang Y."/>
        </authorList>
    </citation>
    <scope>NUCLEOTIDE SEQUENCE [LARGE SCALE GENOMIC DNA]</scope>
    <source>
        <strain evidence="2 3">VUL4_3</strain>
    </source>
</reference>
<proteinExistence type="predicted"/>
<feature type="compositionally biased region" description="Basic and acidic residues" evidence="1">
    <location>
        <begin position="21"/>
        <end position="31"/>
    </location>
</feature>
<evidence type="ECO:0000256" key="1">
    <source>
        <dbReference type="SAM" id="MobiDB-lite"/>
    </source>
</evidence>
<dbReference type="OrthoDB" id="3078241at2"/>
<gene>
    <name evidence="2" type="ORF">BK816_01050</name>
</gene>